<evidence type="ECO:0000259" key="1">
    <source>
        <dbReference type="Pfam" id="PF01978"/>
    </source>
</evidence>
<gene>
    <name evidence="2" type="ORF">COY90_01520</name>
</gene>
<sequence>MNTILEQVGLTHNESKIYLTFLKHKEKTAAEVSRILSMDKSSCYRAVESLVAKGLLITIPRRRGTTHSSASPEILKELMIAKRNDVKAREEQLDGFIAKWVKDAKDSRSTFIKVETGIQAIRDGMERNLEAAIASNKVIKEQYRLSFPYFKDRDHAAWVNEFAKRRIKAGVSIRQIVDFAGSTAFAPIMKTNKALLKEIRLMPKEMKTLHGLRLSGDVVNIISFDEKENYIDITIKDKYVALFMNSMFDFVWERSEKYL</sequence>
<dbReference type="Proteomes" id="UP000230108">
    <property type="component" value="Unassembled WGS sequence"/>
</dbReference>
<evidence type="ECO:0000313" key="2">
    <source>
        <dbReference type="EMBL" id="PIY69267.1"/>
    </source>
</evidence>
<organism evidence="2 3">
    <name type="scientific">Candidatus Roizmanbacteria bacterium CG_4_10_14_0_8_um_filter_39_9</name>
    <dbReference type="NCBI Taxonomy" id="1974829"/>
    <lineage>
        <taxon>Bacteria</taxon>
        <taxon>Candidatus Roizmaniibacteriota</taxon>
    </lineage>
</organism>
<protein>
    <recommendedName>
        <fullName evidence="1">Transcription regulator TrmB N-terminal domain-containing protein</fullName>
    </recommendedName>
</protein>
<comment type="caution">
    <text evidence="2">The sequence shown here is derived from an EMBL/GenBank/DDBJ whole genome shotgun (WGS) entry which is preliminary data.</text>
</comment>
<proteinExistence type="predicted"/>
<dbReference type="InterPro" id="IPR002831">
    <property type="entry name" value="Tscrpt_reg_TrmB_N"/>
</dbReference>
<dbReference type="AlphaFoldDB" id="A0A2M7QED0"/>
<dbReference type="InterPro" id="IPR036388">
    <property type="entry name" value="WH-like_DNA-bd_sf"/>
</dbReference>
<dbReference type="InterPro" id="IPR036390">
    <property type="entry name" value="WH_DNA-bd_sf"/>
</dbReference>
<dbReference type="PANTHER" id="PTHR34293:SF1">
    <property type="entry name" value="HTH-TYPE TRANSCRIPTIONAL REGULATOR TRMBL2"/>
    <property type="match status" value="1"/>
</dbReference>
<dbReference type="Pfam" id="PF01978">
    <property type="entry name" value="TrmB"/>
    <property type="match status" value="1"/>
</dbReference>
<dbReference type="Gene3D" id="1.10.10.10">
    <property type="entry name" value="Winged helix-like DNA-binding domain superfamily/Winged helix DNA-binding domain"/>
    <property type="match status" value="1"/>
</dbReference>
<dbReference type="SUPFAM" id="SSF46785">
    <property type="entry name" value="Winged helix' DNA-binding domain"/>
    <property type="match status" value="1"/>
</dbReference>
<accession>A0A2M7QED0</accession>
<dbReference type="InterPro" id="IPR051797">
    <property type="entry name" value="TrmB-like"/>
</dbReference>
<name>A0A2M7QED0_9BACT</name>
<reference evidence="3" key="1">
    <citation type="submission" date="2017-09" db="EMBL/GenBank/DDBJ databases">
        <title>Depth-based differentiation of microbial function through sediment-hosted aquifers and enrichment of novel symbionts in the deep terrestrial subsurface.</title>
        <authorList>
            <person name="Probst A.J."/>
            <person name="Ladd B."/>
            <person name="Jarett J.K."/>
            <person name="Geller-Mcgrath D.E."/>
            <person name="Sieber C.M.K."/>
            <person name="Emerson J.B."/>
            <person name="Anantharaman K."/>
            <person name="Thomas B.C."/>
            <person name="Malmstrom R."/>
            <person name="Stieglmeier M."/>
            <person name="Klingl A."/>
            <person name="Woyke T."/>
            <person name="Ryan C.M."/>
            <person name="Banfield J.F."/>
        </authorList>
    </citation>
    <scope>NUCLEOTIDE SEQUENCE [LARGE SCALE GENOMIC DNA]</scope>
</reference>
<dbReference type="PANTHER" id="PTHR34293">
    <property type="entry name" value="HTH-TYPE TRANSCRIPTIONAL REGULATOR TRMBL2"/>
    <property type="match status" value="1"/>
</dbReference>
<evidence type="ECO:0000313" key="3">
    <source>
        <dbReference type="Proteomes" id="UP000230108"/>
    </source>
</evidence>
<dbReference type="EMBL" id="PFLF01000038">
    <property type="protein sequence ID" value="PIY69267.1"/>
    <property type="molecule type" value="Genomic_DNA"/>
</dbReference>
<feature type="domain" description="Transcription regulator TrmB N-terminal" evidence="1">
    <location>
        <begin position="5"/>
        <end position="62"/>
    </location>
</feature>